<dbReference type="InterPro" id="IPR001387">
    <property type="entry name" value="Cro/C1-type_HTH"/>
</dbReference>
<keyword evidence="3" id="KW-1185">Reference proteome</keyword>
<dbReference type="PROSITE" id="PS50943">
    <property type="entry name" value="HTH_CROC1"/>
    <property type="match status" value="1"/>
</dbReference>
<dbReference type="CDD" id="cd00093">
    <property type="entry name" value="HTH_XRE"/>
    <property type="match status" value="1"/>
</dbReference>
<reference evidence="2 3" key="1">
    <citation type="submission" date="2020-04" db="EMBL/GenBank/DDBJ databases">
        <title>Thermobifida alba genome sequencing and assembly.</title>
        <authorList>
            <person name="Luzics S."/>
            <person name="Horvath B."/>
            <person name="Nagy I."/>
            <person name="Toth A."/>
            <person name="Nagy I."/>
            <person name="Kukolya J."/>
        </authorList>
    </citation>
    <scope>NUCLEOTIDE SEQUENCE [LARGE SCALE GENOMIC DNA]</scope>
    <source>
        <strain evidence="2 3">DSM 43795</strain>
    </source>
</reference>
<sequence length="266" mass="30056">MAHAVKERWLRLGRQIRGYRERAGLSQHEVAQKIMVSPTMLSAMERGARGIKREHLERLDKVLGTGGILVDSWDASSGAGIPEWYQDGTERERAAYEIRTYQPLVIPGLLQTERYAHTLLRAGMPTSPAEEIARLVRGRMDRQAVLKKKDPPRLVVAVEETVLRRPFGGRDLMAEQLAHLLEEAQEPHISLHVIPFETEYHPGFPEAFTLYSLHDRPDILYLETRRSSSATTDIGDYARVFRDLLGAALPPSASRELIAQIQGEFS</sequence>
<organism evidence="2 3">
    <name type="scientific">Thermobifida alba</name>
    <name type="common">Thermomonospora alba</name>
    <dbReference type="NCBI Taxonomy" id="53522"/>
    <lineage>
        <taxon>Bacteria</taxon>
        <taxon>Bacillati</taxon>
        <taxon>Actinomycetota</taxon>
        <taxon>Actinomycetes</taxon>
        <taxon>Streptosporangiales</taxon>
        <taxon>Nocardiopsidaceae</taxon>
        <taxon>Thermobifida</taxon>
    </lineage>
</organism>
<protein>
    <submittedName>
        <fullName evidence="2">Helix-turn-helix transcriptional regulator</fullName>
    </submittedName>
</protein>
<gene>
    <name evidence="2" type="ORF">FOF52_04775</name>
</gene>
<dbReference type="SMART" id="SM00530">
    <property type="entry name" value="HTH_XRE"/>
    <property type="match status" value="1"/>
</dbReference>
<proteinExistence type="predicted"/>
<dbReference type="Gene3D" id="1.10.260.40">
    <property type="entry name" value="lambda repressor-like DNA-binding domains"/>
    <property type="match status" value="1"/>
</dbReference>
<dbReference type="Pfam" id="PF13560">
    <property type="entry name" value="HTH_31"/>
    <property type="match status" value="1"/>
</dbReference>
<dbReference type="EMBL" id="CP051627">
    <property type="protein sequence ID" value="UPT20361.1"/>
    <property type="molecule type" value="Genomic_DNA"/>
</dbReference>
<dbReference type="RefSeq" id="WP_282573862.1">
    <property type="nucleotide sequence ID" value="NZ_BAABEB010000012.1"/>
</dbReference>
<dbReference type="Pfam" id="PF19054">
    <property type="entry name" value="DUF5753"/>
    <property type="match status" value="1"/>
</dbReference>
<dbReference type="InterPro" id="IPR010982">
    <property type="entry name" value="Lambda_DNA-bd_dom_sf"/>
</dbReference>
<dbReference type="SUPFAM" id="SSF47413">
    <property type="entry name" value="lambda repressor-like DNA-binding domains"/>
    <property type="match status" value="1"/>
</dbReference>
<evidence type="ECO:0000259" key="1">
    <source>
        <dbReference type="PROSITE" id="PS50943"/>
    </source>
</evidence>
<feature type="domain" description="HTH cro/C1-type" evidence="1">
    <location>
        <begin position="16"/>
        <end position="69"/>
    </location>
</feature>
<name>A0ABY4L0A0_THEAE</name>
<evidence type="ECO:0000313" key="3">
    <source>
        <dbReference type="Proteomes" id="UP000832041"/>
    </source>
</evidence>
<dbReference type="InterPro" id="IPR043917">
    <property type="entry name" value="DUF5753"/>
</dbReference>
<accession>A0ABY4L0A0</accession>
<dbReference type="Proteomes" id="UP000832041">
    <property type="component" value="Chromosome"/>
</dbReference>
<evidence type="ECO:0000313" key="2">
    <source>
        <dbReference type="EMBL" id="UPT20361.1"/>
    </source>
</evidence>